<dbReference type="RefSeq" id="WP_125440318.1">
    <property type="nucleotide sequence ID" value="NZ_RWIU01000009.1"/>
</dbReference>
<keyword evidence="2" id="KW-1185">Reference proteome</keyword>
<gene>
    <name evidence="1" type="ORF">EI293_19970</name>
</gene>
<comment type="caution">
    <text evidence="1">The sequence shown here is derived from an EMBL/GenBank/DDBJ whole genome shotgun (WGS) entry which is preliminary data.</text>
</comment>
<sequence>MKQNYAAYFPTLRSAAGRLGSAVLLAVAVAGCQNETEVLPNPGPEYYPLAVGTYRIYDVADTTWRNNAPTASRFQFREQVEAELSPDATGQPAYRVVRSRRATATDAWAVDSVLTVTVGRQTVTEQRNNRRSVELVFPVAEGKVWNINAFNAQDTIIAENRFYRNVGQPLSLTRNGKTYAYENTVTTINDVAVEANAAYTTILRTTFAAGTGPVYRVRRRFFHCDNTGTLGCNPSLNYQGQSRSEVLIESGK</sequence>
<protein>
    <submittedName>
        <fullName evidence="1">Uncharacterized protein</fullName>
    </submittedName>
</protein>
<accession>A0A428JZA3</accession>
<evidence type="ECO:0000313" key="2">
    <source>
        <dbReference type="Proteomes" id="UP000270291"/>
    </source>
</evidence>
<dbReference type="AlphaFoldDB" id="A0A428JZA3"/>
<name>A0A428JZA3_9BACT</name>
<organism evidence="1 2">
    <name type="scientific">Hymenobacter perfusus</name>
    <dbReference type="NCBI Taxonomy" id="1236770"/>
    <lineage>
        <taxon>Bacteria</taxon>
        <taxon>Pseudomonadati</taxon>
        <taxon>Bacteroidota</taxon>
        <taxon>Cytophagia</taxon>
        <taxon>Cytophagales</taxon>
        <taxon>Hymenobacteraceae</taxon>
        <taxon>Hymenobacter</taxon>
    </lineage>
</organism>
<dbReference type="OrthoDB" id="1467525at2"/>
<dbReference type="EMBL" id="RWIU01000009">
    <property type="protein sequence ID" value="RSK39500.1"/>
    <property type="molecule type" value="Genomic_DNA"/>
</dbReference>
<evidence type="ECO:0000313" key="1">
    <source>
        <dbReference type="EMBL" id="RSK39500.1"/>
    </source>
</evidence>
<dbReference type="Proteomes" id="UP000270291">
    <property type="component" value="Unassembled WGS sequence"/>
</dbReference>
<proteinExistence type="predicted"/>
<reference evidence="1 2" key="1">
    <citation type="submission" date="2018-12" db="EMBL/GenBank/DDBJ databases">
        <authorList>
            <person name="Feng G."/>
            <person name="Zhu H."/>
        </authorList>
    </citation>
    <scope>NUCLEOTIDE SEQUENCE [LARGE SCALE GENOMIC DNA]</scope>
    <source>
        <strain evidence="1 2">LMG 26000</strain>
    </source>
</reference>
<dbReference type="PROSITE" id="PS51257">
    <property type="entry name" value="PROKAR_LIPOPROTEIN"/>
    <property type="match status" value="1"/>
</dbReference>